<reference evidence="2 3" key="1">
    <citation type="journal article" date="2011" name="Stand. Genomic Sci.">
        <title>Complete genome sequence of Desulfobulbus propionicus type strain (1pr3).</title>
        <authorList>
            <person name="Pagani I."/>
            <person name="Lapidus A."/>
            <person name="Nolan M."/>
            <person name="Lucas S."/>
            <person name="Hammon N."/>
            <person name="Deshpande S."/>
            <person name="Cheng J.F."/>
            <person name="Chertkov O."/>
            <person name="Davenport K."/>
            <person name="Tapia R."/>
            <person name="Han C."/>
            <person name="Goodwin L."/>
            <person name="Pitluck S."/>
            <person name="Liolios K."/>
            <person name="Mavromatis K."/>
            <person name="Ivanova N."/>
            <person name="Mikhailova N."/>
            <person name="Pati A."/>
            <person name="Chen A."/>
            <person name="Palaniappan K."/>
            <person name="Land M."/>
            <person name="Hauser L."/>
            <person name="Chang Y.J."/>
            <person name="Jeffries C.D."/>
            <person name="Detter J.C."/>
            <person name="Brambilla E."/>
            <person name="Kannan K.P."/>
            <person name="Djao O.D."/>
            <person name="Rohde M."/>
            <person name="Pukall R."/>
            <person name="Spring S."/>
            <person name="Goker M."/>
            <person name="Sikorski J."/>
            <person name="Woyke T."/>
            <person name="Bristow J."/>
            <person name="Eisen J.A."/>
            <person name="Markowitz V."/>
            <person name="Hugenholtz P."/>
            <person name="Kyrpides N.C."/>
            <person name="Klenk H.P."/>
        </authorList>
    </citation>
    <scope>NUCLEOTIDE SEQUENCE [LARGE SCALE GENOMIC DNA]</scope>
    <source>
        <strain evidence="3">ATCC 33891 / DSM 2032 / 1pr3</strain>
    </source>
</reference>
<organism evidence="2 3">
    <name type="scientific">Desulfobulbus propionicus (strain ATCC 33891 / DSM 2032 / VKM B-1956 / 1pr3)</name>
    <dbReference type="NCBI Taxonomy" id="577650"/>
    <lineage>
        <taxon>Bacteria</taxon>
        <taxon>Pseudomonadati</taxon>
        <taxon>Thermodesulfobacteriota</taxon>
        <taxon>Desulfobulbia</taxon>
        <taxon>Desulfobulbales</taxon>
        <taxon>Desulfobulbaceae</taxon>
        <taxon>Desulfobulbus</taxon>
    </lineage>
</organism>
<keyword evidence="3" id="KW-1185">Reference proteome</keyword>
<evidence type="ECO:0000313" key="2">
    <source>
        <dbReference type="EMBL" id="ADW16896.1"/>
    </source>
</evidence>
<dbReference type="EMBL" id="CP002364">
    <property type="protein sequence ID" value="ADW16896.1"/>
    <property type="molecule type" value="Genomic_DNA"/>
</dbReference>
<proteinExistence type="predicted"/>
<dbReference type="AlphaFoldDB" id="A0A7U3YK69"/>
<dbReference type="Proteomes" id="UP000006365">
    <property type="component" value="Chromosome"/>
</dbReference>
<gene>
    <name evidence="2" type="ordered locus">Despr_0721</name>
</gene>
<protein>
    <submittedName>
        <fullName evidence="2">Uncharacterized protein</fullName>
    </submittedName>
</protein>
<keyword evidence="1" id="KW-1133">Transmembrane helix</keyword>
<name>A0A7U3YK69_DESPD</name>
<dbReference type="RefSeq" id="WP_015723441.1">
    <property type="nucleotide sequence ID" value="NC_014972.1"/>
</dbReference>
<evidence type="ECO:0000313" key="3">
    <source>
        <dbReference type="Proteomes" id="UP000006365"/>
    </source>
</evidence>
<dbReference type="KEGG" id="dpr:Despr_0721"/>
<evidence type="ECO:0000256" key="1">
    <source>
        <dbReference type="SAM" id="Phobius"/>
    </source>
</evidence>
<accession>A0A7U3YK69</accession>
<feature type="transmembrane region" description="Helical" evidence="1">
    <location>
        <begin position="28"/>
        <end position="47"/>
    </location>
</feature>
<keyword evidence="1" id="KW-0812">Transmembrane</keyword>
<sequence>MNPSKWKKEKKVEFGPQPPPKLLTTKGLIIRGIIFIASLAGAGYLLWLEFSGK</sequence>
<keyword evidence="1" id="KW-0472">Membrane</keyword>